<dbReference type="InterPro" id="IPR027417">
    <property type="entry name" value="P-loop_NTPase"/>
</dbReference>
<dbReference type="RefSeq" id="WP_185163009.1">
    <property type="nucleotide sequence ID" value="NZ_JACKWY010000001.1"/>
</dbReference>
<evidence type="ECO:0000313" key="7">
    <source>
        <dbReference type="Proteomes" id="UP000585258"/>
    </source>
</evidence>
<dbReference type="InterPro" id="IPR003439">
    <property type="entry name" value="ABC_transporter-like_ATP-bd"/>
</dbReference>
<reference evidence="6 7" key="1">
    <citation type="submission" date="2020-08" db="EMBL/GenBank/DDBJ databases">
        <title>Clostridia isolated from Swiss meat.</title>
        <authorList>
            <person name="Wambui J."/>
            <person name="Stevens M.J.A."/>
            <person name="Stephan R."/>
        </authorList>
    </citation>
    <scope>NUCLEOTIDE SEQUENCE [LARGE SCALE GENOMIC DNA]</scope>
    <source>
        <strain evidence="6 7">CM001</strain>
    </source>
</reference>
<keyword evidence="2" id="KW-0813">Transport</keyword>
<dbReference type="SMART" id="SM00382">
    <property type="entry name" value="AAA"/>
    <property type="match status" value="1"/>
</dbReference>
<dbReference type="Pfam" id="PF00005">
    <property type="entry name" value="ABC_tran"/>
    <property type="match status" value="1"/>
</dbReference>
<keyword evidence="3" id="KW-0547">Nucleotide-binding</keyword>
<dbReference type="GO" id="GO:0005524">
    <property type="term" value="F:ATP binding"/>
    <property type="evidence" value="ECO:0007669"/>
    <property type="project" value="UniProtKB-KW"/>
</dbReference>
<evidence type="ECO:0000259" key="5">
    <source>
        <dbReference type="PROSITE" id="PS50893"/>
    </source>
</evidence>
<proteinExistence type="inferred from homology"/>
<dbReference type="FunFam" id="3.40.50.300:FF:000032">
    <property type="entry name" value="Export ABC transporter ATP-binding protein"/>
    <property type="match status" value="1"/>
</dbReference>
<dbReference type="PANTHER" id="PTHR42798">
    <property type="entry name" value="LIPOPROTEIN-RELEASING SYSTEM ATP-BINDING PROTEIN LOLD"/>
    <property type="match status" value="1"/>
</dbReference>
<dbReference type="AlphaFoldDB" id="A0A7X0S8W1"/>
<dbReference type="PROSITE" id="PS00211">
    <property type="entry name" value="ABC_TRANSPORTER_1"/>
    <property type="match status" value="1"/>
</dbReference>
<name>A0A7X0S8W1_9CLOT</name>
<evidence type="ECO:0000256" key="1">
    <source>
        <dbReference type="ARBA" id="ARBA00005417"/>
    </source>
</evidence>
<comment type="caution">
    <text evidence="6">The sequence shown here is derived from an EMBL/GenBank/DDBJ whole genome shotgun (WGS) entry which is preliminary data.</text>
</comment>
<dbReference type="InterPro" id="IPR003593">
    <property type="entry name" value="AAA+_ATPase"/>
</dbReference>
<keyword evidence="4 6" id="KW-0067">ATP-binding</keyword>
<comment type="similarity">
    <text evidence="1">Belongs to the ABC transporter superfamily.</text>
</comment>
<evidence type="ECO:0000256" key="4">
    <source>
        <dbReference type="ARBA" id="ARBA00022840"/>
    </source>
</evidence>
<dbReference type="InterPro" id="IPR017911">
    <property type="entry name" value="MacB-like_ATP-bd"/>
</dbReference>
<gene>
    <name evidence="6" type="ORF">H7E68_00075</name>
</gene>
<dbReference type="GO" id="GO:0016887">
    <property type="term" value="F:ATP hydrolysis activity"/>
    <property type="evidence" value="ECO:0007669"/>
    <property type="project" value="InterPro"/>
</dbReference>
<dbReference type="EMBL" id="JACKWY010000001">
    <property type="protein sequence ID" value="MBB6713124.1"/>
    <property type="molecule type" value="Genomic_DNA"/>
</dbReference>
<dbReference type="PANTHER" id="PTHR42798:SF6">
    <property type="entry name" value="CELL DIVISION ATP-BINDING PROTEIN FTSE"/>
    <property type="match status" value="1"/>
</dbReference>
<accession>A0A7X0S8W1</accession>
<evidence type="ECO:0000256" key="2">
    <source>
        <dbReference type="ARBA" id="ARBA00022448"/>
    </source>
</evidence>
<dbReference type="GO" id="GO:0022857">
    <property type="term" value="F:transmembrane transporter activity"/>
    <property type="evidence" value="ECO:0007669"/>
    <property type="project" value="UniProtKB-ARBA"/>
</dbReference>
<sequence length="225" mass="24890">MEIVRLESVTKVYEEQYNKVNALNDISLSINKGEFIIIVGASGSGKSTLLNIIGGLDKPTCGEVIVNNKNIVGLRDDELCVFRRRNIGFIFQSYNLLPILSVYENIILPLKADEVDINKEYIDEIMSTLGILSKKKFMPSKLSGGEQQRVAIARALASNPAIILADEPTGNLDSSNSKQVVNLLKSCCRKFKQTIVLITHDDKIALSGERLISICDGRIANEEYL</sequence>
<dbReference type="Gene3D" id="3.40.50.300">
    <property type="entry name" value="P-loop containing nucleotide triphosphate hydrolases"/>
    <property type="match status" value="1"/>
</dbReference>
<dbReference type="PROSITE" id="PS50893">
    <property type="entry name" value="ABC_TRANSPORTER_2"/>
    <property type="match status" value="1"/>
</dbReference>
<organism evidence="6 7">
    <name type="scientific">Clostridium gasigenes</name>
    <dbReference type="NCBI Taxonomy" id="94869"/>
    <lineage>
        <taxon>Bacteria</taxon>
        <taxon>Bacillati</taxon>
        <taxon>Bacillota</taxon>
        <taxon>Clostridia</taxon>
        <taxon>Eubacteriales</taxon>
        <taxon>Clostridiaceae</taxon>
        <taxon>Clostridium</taxon>
    </lineage>
</organism>
<dbReference type="SUPFAM" id="SSF52540">
    <property type="entry name" value="P-loop containing nucleoside triphosphate hydrolases"/>
    <property type="match status" value="1"/>
</dbReference>
<dbReference type="GO" id="GO:0098796">
    <property type="term" value="C:membrane protein complex"/>
    <property type="evidence" value="ECO:0007669"/>
    <property type="project" value="UniProtKB-ARBA"/>
</dbReference>
<dbReference type="Proteomes" id="UP000585258">
    <property type="component" value="Unassembled WGS sequence"/>
</dbReference>
<feature type="domain" description="ABC transporter" evidence="5">
    <location>
        <begin position="4"/>
        <end position="225"/>
    </location>
</feature>
<protein>
    <submittedName>
        <fullName evidence="6">ABC transporter ATP-binding protein</fullName>
    </submittedName>
</protein>
<dbReference type="CDD" id="cd03255">
    <property type="entry name" value="ABC_MJ0796_LolCDE_FtsE"/>
    <property type="match status" value="1"/>
</dbReference>
<evidence type="ECO:0000256" key="3">
    <source>
        <dbReference type="ARBA" id="ARBA00022741"/>
    </source>
</evidence>
<evidence type="ECO:0000313" key="6">
    <source>
        <dbReference type="EMBL" id="MBB6713124.1"/>
    </source>
</evidence>
<dbReference type="InterPro" id="IPR017871">
    <property type="entry name" value="ABC_transporter-like_CS"/>
</dbReference>